<keyword evidence="4" id="KW-1185">Reference proteome</keyword>
<protein>
    <recommendedName>
        <fullName evidence="1">Putative membrane protein insertion efficiency factor</fullName>
    </recommendedName>
</protein>
<reference evidence="3 4" key="1">
    <citation type="submission" date="2018-09" db="EMBL/GenBank/DDBJ databases">
        <title>Hymenobacter medium sp. nov., isolated from R2A medium.</title>
        <authorList>
            <person name="Yingchao G."/>
        </authorList>
    </citation>
    <scope>NUCLEOTIDE SEQUENCE [LARGE SCALE GENOMIC DNA]</scope>
    <source>
        <strain evidence="4">sh-6</strain>
    </source>
</reference>
<name>A0A3B7R8D2_9BACT</name>
<accession>A0A3B7R8D2</accession>
<dbReference type="NCBIfam" id="TIGR00278">
    <property type="entry name" value="membrane protein insertion efficiency factor YidD"/>
    <property type="match status" value="1"/>
</dbReference>
<keyword evidence="1" id="KW-0472">Membrane</keyword>
<comment type="function">
    <text evidence="1">Could be involved in insertion of integral membrane proteins into the membrane.</text>
</comment>
<comment type="similarity">
    <text evidence="1">Belongs to the UPF0161 family.</text>
</comment>
<dbReference type="InterPro" id="IPR002696">
    <property type="entry name" value="Membr_insert_effic_factor_YidD"/>
</dbReference>
<dbReference type="Pfam" id="PF01809">
    <property type="entry name" value="YidD"/>
    <property type="match status" value="1"/>
</dbReference>
<comment type="subcellular location">
    <subcellularLocation>
        <location evidence="1">Cell membrane</location>
        <topology evidence="1">Peripheral membrane protein</topology>
        <orientation evidence="1">Cytoplasmic side</orientation>
    </subcellularLocation>
</comment>
<evidence type="ECO:0000256" key="1">
    <source>
        <dbReference type="HAMAP-Rule" id="MF_00386"/>
    </source>
</evidence>
<gene>
    <name evidence="3" type="primary">yidD</name>
    <name evidence="3" type="ORF">D3Y59_09295</name>
</gene>
<dbReference type="SMART" id="SM01234">
    <property type="entry name" value="Haemolytic"/>
    <property type="match status" value="1"/>
</dbReference>
<dbReference type="EMBL" id="CP032317">
    <property type="protein sequence ID" value="AYA37229.1"/>
    <property type="molecule type" value="Genomic_DNA"/>
</dbReference>
<dbReference type="PANTHER" id="PTHR33383:SF1">
    <property type="entry name" value="MEMBRANE PROTEIN INSERTION EFFICIENCY FACTOR-RELATED"/>
    <property type="match status" value="1"/>
</dbReference>
<proteinExistence type="inferred from homology"/>
<dbReference type="AlphaFoldDB" id="A0A3B7R8D2"/>
<keyword evidence="1" id="KW-1003">Cell membrane</keyword>
<dbReference type="OrthoDB" id="9801753at2"/>
<dbReference type="HAMAP" id="MF_00386">
    <property type="entry name" value="UPF0161_YidD"/>
    <property type="match status" value="1"/>
</dbReference>
<dbReference type="Proteomes" id="UP000262802">
    <property type="component" value="Chromosome"/>
</dbReference>
<evidence type="ECO:0000256" key="2">
    <source>
        <dbReference type="SAM" id="MobiDB-lite"/>
    </source>
</evidence>
<evidence type="ECO:0000313" key="3">
    <source>
        <dbReference type="EMBL" id="AYA37229.1"/>
    </source>
</evidence>
<feature type="region of interest" description="Disordered" evidence="2">
    <location>
        <begin position="1"/>
        <end position="20"/>
    </location>
</feature>
<sequence>MPSSARATAGSNSASSRPFSQERLSIGGRIECGEKSGNCPGQPRIKLTKPGVDTLTLVRHGPAGTSATPPVAALFKHFFLALVWVYRHLISPLKPATCRYTPTCSAYATEALRRHGPWRGGWLALRRIGRCHPWGGFGHDPVPEK</sequence>
<dbReference type="GO" id="GO:0005886">
    <property type="term" value="C:plasma membrane"/>
    <property type="evidence" value="ECO:0007669"/>
    <property type="project" value="UniProtKB-SubCell"/>
</dbReference>
<evidence type="ECO:0000313" key="4">
    <source>
        <dbReference type="Proteomes" id="UP000262802"/>
    </source>
</evidence>
<organism evidence="3 4">
    <name type="scientific">Hymenobacter oligotrophus</name>
    <dbReference type="NCBI Taxonomy" id="2319843"/>
    <lineage>
        <taxon>Bacteria</taxon>
        <taxon>Pseudomonadati</taxon>
        <taxon>Bacteroidota</taxon>
        <taxon>Cytophagia</taxon>
        <taxon>Cytophagales</taxon>
        <taxon>Hymenobacteraceae</taxon>
        <taxon>Hymenobacter</taxon>
    </lineage>
</organism>
<dbReference type="PANTHER" id="PTHR33383">
    <property type="entry name" value="MEMBRANE PROTEIN INSERTION EFFICIENCY FACTOR-RELATED"/>
    <property type="match status" value="1"/>
</dbReference>
<dbReference type="KEGG" id="hyh:D3Y59_09295"/>